<keyword evidence="3" id="KW-1185">Reference proteome</keyword>
<dbReference type="AlphaFoldDB" id="A0A1Y1ZGJ6"/>
<feature type="compositionally biased region" description="Polar residues" evidence="1">
    <location>
        <begin position="119"/>
        <end position="138"/>
    </location>
</feature>
<gene>
    <name evidence="2" type="ORF">BCR34DRAFT_602897</name>
</gene>
<proteinExistence type="predicted"/>
<name>A0A1Y1ZGJ6_9PLEO</name>
<accession>A0A1Y1ZGJ6</accession>
<sequence>MSQPSTPMTGEFMRLPSPSPSAAPSLISSASPPNSPRSSIAKRTPLIEPNLTLKPTLKPPSSKRISKRLSANTVSPPPLSPNTPIPFDNVTSQKLKGDRRRSAAARLSITSLRSLSRSPVRSTAPANRLSTISSSRQISPTTPTPFSPAPSSSPAKSYNPLENYIPCMHSSCSAHYLSTTLSPTFYAPQKPYGLRHKRGLCPAHAYKDLKAANEDCRLEWETLRQNAGRKNLSTVQGEHEAYIRSVDVARMSEGAELEGRLRSRVLGGWEDPNPVSPGLSTASALVALKSGGSGKGKSAETTGAGAGGRIKEEWDWRYIPRPCTRKSCKSPWYSPFSVTLFPFYTAPHPAFGLVKLPTLCPECAKLDVGAAEAGLEKKRKTVKDEEEWEIVLEKVKRDREVEREFWEKAQGRVVKERGVRFRIVEEKKKEPELEGKGFEVLRELCVVM</sequence>
<feature type="region of interest" description="Disordered" evidence="1">
    <location>
        <begin position="1"/>
        <end position="155"/>
    </location>
</feature>
<evidence type="ECO:0000313" key="2">
    <source>
        <dbReference type="EMBL" id="ORY09383.1"/>
    </source>
</evidence>
<organism evidence="2 3">
    <name type="scientific">Clohesyomyces aquaticus</name>
    <dbReference type="NCBI Taxonomy" id="1231657"/>
    <lineage>
        <taxon>Eukaryota</taxon>
        <taxon>Fungi</taxon>
        <taxon>Dikarya</taxon>
        <taxon>Ascomycota</taxon>
        <taxon>Pezizomycotina</taxon>
        <taxon>Dothideomycetes</taxon>
        <taxon>Pleosporomycetidae</taxon>
        <taxon>Pleosporales</taxon>
        <taxon>Lindgomycetaceae</taxon>
        <taxon>Clohesyomyces</taxon>
    </lineage>
</organism>
<dbReference type="Proteomes" id="UP000193144">
    <property type="component" value="Unassembled WGS sequence"/>
</dbReference>
<dbReference type="OrthoDB" id="3875902at2759"/>
<protein>
    <submittedName>
        <fullName evidence="2">Uncharacterized protein</fullName>
    </submittedName>
</protein>
<evidence type="ECO:0000313" key="3">
    <source>
        <dbReference type="Proteomes" id="UP000193144"/>
    </source>
</evidence>
<dbReference type="EMBL" id="MCFA01000087">
    <property type="protein sequence ID" value="ORY09383.1"/>
    <property type="molecule type" value="Genomic_DNA"/>
</dbReference>
<feature type="compositionally biased region" description="Low complexity" evidence="1">
    <location>
        <begin position="20"/>
        <end position="39"/>
    </location>
</feature>
<feature type="compositionally biased region" description="Low complexity" evidence="1">
    <location>
        <begin position="51"/>
        <end position="63"/>
    </location>
</feature>
<evidence type="ECO:0000256" key="1">
    <source>
        <dbReference type="SAM" id="MobiDB-lite"/>
    </source>
</evidence>
<feature type="compositionally biased region" description="Low complexity" evidence="1">
    <location>
        <begin position="104"/>
        <end position="118"/>
    </location>
</feature>
<reference evidence="2 3" key="1">
    <citation type="submission" date="2016-07" db="EMBL/GenBank/DDBJ databases">
        <title>Pervasive Adenine N6-methylation of Active Genes in Fungi.</title>
        <authorList>
            <consortium name="DOE Joint Genome Institute"/>
            <person name="Mondo S.J."/>
            <person name="Dannebaum R.O."/>
            <person name="Kuo R.C."/>
            <person name="Labutti K."/>
            <person name="Haridas S."/>
            <person name="Kuo A."/>
            <person name="Salamov A."/>
            <person name="Ahrendt S.R."/>
            <person name="Lipzen A."/>
            <person name="Sullivan W."/>
            <person name="Andreopoulos W.B."/>
            <person name="Clum A."/>
            <person name="Lindquist E."/>
            <person name="Daum C."/>
            <person name="Ramamoorthy G.K."/>
            <person name="Gryganskyi A."/>
            <person name="Culley D."/>
            <person name="Magnuson J.K."/>
            <person name="James T.Y."/>
            <person name="O'Malley M.A."/>
            <person name="Stajich J.E."/>
            <person name="Spatafora J.W."/>
            <person name="Visel A."/>
            <person name="Grigoriev I.V."/>
        </authorList>
    </citation>
    <scope>NUCLEOTIDE SEQUENCE [LARGE SCALE GENOMIC DNA]</scope>
    <source>
        <strain evidence="2 3">CBS 115471</strain>
    </source>
</reference>
<feature type="compositionally biased region" description="Pro residues" evidence="1">
    <location>
        <begin position="75"/>
        <end position="84"/>
    </location>
</feature>
<comment type="caution">
    <text evidence="2">The sequence shown here is derived from an EMBL/GenBank/DDBJ whole genome shotgun (WGS) entry which is preliminary data.</text>
</comment>